<proteinExistence type="predicted"/>
<dbReference type="PANTHER" id="PTHR33744">
    <property type="entry name" value="CARBOHYDRATE DIACID REGULATOR"/>
    <property type="match status" value="1"/>
</dbReference>
<keyword evidence="3" id="KW-1185">Reference proteome</keyword>
<evidence type="ECO:0000313" key="3">
    <source>
        <dbReference type="Proteomes" id="UP000183995"/>
    </source>
</evidence>
<dbReference type="InterPro" id="IPR051448">
    <property type="entry name" value="CdaR-like_regulators"/>
</dbReference>
<dbReference type="Pfam" id="PF13556">
    <property type="entry name" value="HTH_30"/>
    <property type="match status" value="1"/>
</dbReference>
<evidence type="ECO:0000313" key="2">
    <source>
        <dbReference type="EMBL" id="SHI09942.1"/>
    </source>
</evidence>
<dbReference type="STRING" id="1123282.SAMN02745823_02393"/>
<feature type="domain" description="PucR C-terminal helix-turn-helix" evidence="1">
    <location>
        <begin position="441"/>
        <end position="497"/>
    </location>
</feature>
<gene>
    <name evidence="2" type="ORF">SAMN02745823_02393</name>
</gene>
<dbReference type="RefSeq" id="WP_073079247.1">
    <property type="nucleotide sequence ID" value="NZ_FQXV01000008.1"/>
</dbReference>
<dbReference type="PANTHER" id="PTHR33744:SF15">
    <property type="entry name" value="CARBOHYDRATE DIACID REGULATOR"/>
    <property type="match status" value="1"/>
</dbReference>
<dbReference type="InterPro" id="IPR042070">
    <property type="entry name" value="PucR_C-HTH_sf"/>
</dbReference>
<dbReference type="Proteomes" id="UP000183995">
    <property type="component" value="Unassembled WGS sequence"/>
</dbReference>
<dbReference type="EMBL" id="FQXV01000008">
    <property type="protein sequence ID" value="SHI09942.1"/>
    <property type="molecule type" value="Genomic_DNA"/>
</dbReference>
<reference evidence="2 3" key="1">
    <citation type="submission" date="2016-11" db="EMBL/GenBank/DDBJ databases">
        <authorList>
            <person name="Jaros S."/>
            <person name="Januszkiewicz K."/>
            <person name="Wedrychowicz H."/>
        </authorList>
    </citation>
    <scope>NUCLEOTIDE SEQUENCE [LARGE SCALE GENOMIC DNA]</scope>
    <source>
        <strain evidence="2 3">DSM 10068</strain>
    </source>
</reference>
<organism evidence="2 3">
    <name type="scientific">Sporobacter termitidis DSM 10068</name>
    <dbReference type="NCBI Taxonomy" id="1123282"/>
    <lineage>
        <taxon>Bacteria</taxon>
        <taxon>Bacillati</taxon>
        <taxon>Bacillota</taxon>
        <taxon>Clostridia</taxon>
        <taxon>Eubacteriales</taxon>
        <taxon>Oscillospiraceae</taxon>
        <taxon>Sporobacter</taxon>
    </lineage>
</organism>
<accession>A0A1M5YD97</accession>
<dbReference type="Gene3D" id="1.10.10.2840">
    <property type="entry name" value="PucR C-terminal helix-turn-helix domain"/>
    <property type="match status" value="1"/>
</dbReference>
<evidence type="ECO:0000259" key="1">
    <source>
        <dbReference type="Pfam" id="PF13556"/>
    </source>
</evidence>
<dbReference type="OrthoDB" id="1969285at2"/>
<dbReference type="AlphaFoldDB" id="A0A1M5YD97"/>
<protein>
    <submittedName>
        <fullName evidence="2">PucR C-terminal helix-turn-helix domain-containing protein</fullName>
    </submittedName>
</protein>
<name>A0A1M5YD97_9FIRM</name>
<sequence>MKLTTELIFNVLSEYFDIRYAVSGNRDTPAGRPMFYAEGAQLSDHLIIVPARELPREAPDGTVFIALGSLPPDFSAGNIEVLAVPASVPADALFNRLQETFDYYDAWESEMTEIVETDKGYAELIDCATKFLRCPISIVDDDFTIIAFSDNRGGYFRDDVDENKVSTSIMSELISDPLFNKGLYNNDVFEFNIGGELFLSYNYKKENRYLGRLTLYFKSSLSKSACTYLFRILAQKIEAMLRKYGSFLRPKESLSSLREILLSCLRGAPPEREYTEYRLNENGWAYFDEYALIRLQPEFRHEWQLHANYLIPMMERQWPGVCAVENDNYVVVLLNRTVFSAKSSRDFMQDLAYFLRDGLMLAGISRAFTGLNHLPAYYRQTELAVTLGRECDPMCWYYCFDDYALPCWLSYGTAAFSPEQICSRVLLQLIAYDRENNTEYYKTLRTFFSRKFSYTHAAEDLYIHRTTLIKRIERIAELTKVDLNNQDEILYVELSFRYLDKTKPV</sequence>
<dbReference type="InterPro" id="IPR025736">
    <property type="entry name" value="PucR_C-HTH_dom"/>
</dbReference>